<dbReference type="GeneID" id="303299331"/>
<dbReference type="PANTHER" id="PTHR10151">
    <property type="entry name" value="ECTONUCLEOTIDE PYROPHOSPHATASE/PHOSPHODIESTERASE"/>
    <property type="match status" value="1"/>
</dbReference>
<dbReference type="InterPro" id="IPR017850">
    <property type="entry name" value="Alkaline_phosphatase_core_sf"/>
</dbReference>
<reference evidence="2" key="1">
    <citation type="journal article" date="2019" name="Int. J. Syst. Evol. Microbiol.">
        <title>The Global Catalogue of Microorganisms (GCM) 10K type strain sequencing project: providing services to taxonomists for standard genome sequencing and annotation.</title>
        <authorList>
            <consortium name="The Broad Institute Genomics Platform"/>
            <consortium name="The Broad Institute Genome Sequencing Center for Infectious Disease"/>
            <person name="Wu L."/>
            <person name="Ma J."/>
        </authorList>
    </citation>
    <scope>NUCLEOTIDE SEQUENCE [LARGE SCALE GENOMIC DNA]</scope>
    <source>
        <strain evidence="2">CGMCC 1.16455</strain>
    </source>
</reference>
<evidence type="ECO:0000313" key="2">
    <source>
        <dbReference type="Proteomes" id="UP001595937"/>
    </source>
</evidence>
<dbReference type="Pfam" id="PF01663">
    <property type="entry name" value="Phosphodiest"/>
    <property type="match status" value="1"/>
</dbReference>
<accession>A0ABW0FIP9</accession>
<comment type="caution">
    <text evidence="1">The sequence shown here is derived from an EMBL/GenBank/DDBJ whole genome shotgun (WGS) entry which is preliminary data.</text>
</comment>
<dbReference type="EMBL" id="JBHSLN010000077">
    <property type="protein sequence ID" value="MFC5298639.1"/>
    <property type="molecule type" value="Genomic_DNA"/>
</dbReference>
<dbReference type="PANTHER" id="PTHR10151:SF120">
    <property type="entry name" value="BIS(5'-ADENOSYL)-TRIPHOSPHATASE"/>
    <property type="match status" value="1"/>
</dbReference>
<keyword evidence="2" id="KW-1185">Reference proteome</keyword>
<protein>
    <submittedName>
        <fullName evidence="1">Alkaline phosphatase family protein</fullName>
    </submittedName>
</protein>
<dbReference type="Proteomes" id="UP001595937">
    <property type="component" value="Unassembled WGS sequence"/>
</dbReference>
<sequence length="288" mass="31615">MNAKNLRAKVLVVGWDGVRDDVLREIRPSAIGSIADNGHWWSTTQPDVDVAPTKTAVGWSTMLSGVWPQKHKVLSNEGEYHLFHRTPDMLTRAFCADPSIKTYGAASALIFGSEYGPGPLLGAGVRTMTWFDRRTFPQGFADSDKLVAEDAERRLGTEDHDFSFVYLGETDKAAHDHGVGAEYEAAIGRQDERLARMVRAIESRDTFGEESWLVMLTTDHGHLDGGGHGGGSWQERHTYVVAGFLGEAPAVTWAETAENIDIAPTAWAHLGVTPDARWPCQGTTLLNR</sequence>
<proteinExistence type="predicted"/>
<dbReference type="RefSeq" id="WP_343926587.1">
    <property type="nucleotide sequence ID" value="NZ_BAAAIR010000104.1"/>
</dbReference>
<dbReference type="Gene3D" id="3.40.720.10">
    <property type="entry name" value="Alkaline Phosphatase, subunit A"/>
    <property type="match status" value="1"/>
</dbReference>
<dbReference type="InterPro" id="IPR002591">
    <property type="entry name" value="Phosphodiest/P_Trfase"/>
</dbReference>
<name>A0ABW0FIP9_9MICO</name>
<gene>
    <name evidence="1" type="ORF">ACFPK8_14085</name>
</gene>
<organism evidence="1 2">
    <name type="scientific">Brachybacterium tyrofermentans</name>
    <dbReference type="NCBI Taxonomy" id="47848"/>
    <lineage>
        <taxon>Bacteria</taxon>
        <taxon>Bacillati</taxon>
        <taxon>Actinomycetota</taxon>
        <taxon>Actinomycetes</taxon>
        <taxon>Micrococcales</taxon>
        <taxon>Dermabacteraceae</taxon>
        <taxon>Brachybacterium</taxon>
    </lineage>
</organism>
<evidence type="ECO:0000313" key="1">
    <source>
        <dbReference type="EMBL" id="MFC5298639.1"/>
    </source>
</evidence>
<dbReference type="SUPFAM" id="SSF53649">
    <property type="entry name" value="Alkaline phosphatase-like"/>
    <property type="match status" value="1"/>
</dbReference>